<keyword evidence="2" id="KW-1185">Reference proteome</keyword>
<proteinExistence type="predicted"/>
<dbReference type="AlphaFoldDB" id="A0A2I0L4B0"/>
<dbReference type="EMBL" id="PGOL01000167">
    <property type="protein sequence ID" value="PKI75532.1"/>
    <property type="molecule type" value="Genomic_DNA"/>
</dbReference>
<feature type="non-terminal residue" evidence="1">
    <location>
        <position position="1"/>
    </location>
</feature>
<evidence type="ECO:0000313" key="1">
    <source>
        <dbReference type="EMBL" id="PKI75532.1"/>
    </source>
</evidence>
<accession>A0A2I0L4B0</accession>
<dbReference type="PANTHER" id="PTHR36032">
    <property type="entry name" value="PHOSPHOPANTOTHENATE--CYSTEINE LIGASE 2"/>
    <property type="match status" value="1"/>
</dbReference>
<dbReference type="Proteomes" id="UP000233551">
    <property type="component" value="Unassembled WGS sequence"/>
</dbReference>
<sequence>SPKVTECLINWETLGIKTDELILELDQWAKNSPPHRTGVVFISGIRSVGEEDPGPDPEGPNLHGCVGSSADLNPRLPAVSSAFFCLSAGGASPRRRWSNSLEKKPRSCYRDAGESSARGRRSAAVRCQRFDRSSNPYALDGDKLAARNIPIADPRDTGIRNFPNDSHHFGLIPLEGCCSSEAYQLLSDRWAAAIHCCNDPSIDPSERPLMYSGSSASVWGHIKLPHQLMFPGAAVSPGSQMDFMAELQRSMRGV</sequence>
<evidence type="ECO:0000313" key="2">
    <source>
        <dbReference type="Proteomes" id="UP000233551"/>
    </source>
</evidence>
<gene>
    <name evidence="1" type="ORF">CRG98_004068</name>
</gene>
<name>A0A2I0L4B0_PUNGR</name>
<organism evidence="1 2">
    <name type="scientific">Punica granatum</name>
    <name type="common">Pomegranate</name>
    <dbReference type="NCBI Taxonomy" id="22663"/>
    <lineage>
        <taxon>Eukaryota</taxon>
        <taxon>Viridiplantae</taxon>
        <taxon>Streptophyta</taxon>
        <taxon>Embryophyta</taxon>
        <taxon>Tracheophyta</taxon>
        <taxon>Spermatophyta</taxon>
        <taxon>Magnoliopsida</taxon>
        <taxon>eudicotyledons</taxon>
        <taxon>Gunneridae</taxon>
        <taxon>Pentapetalae</taxon>
        <taxon>rosids</taxon>
        <taxon>malvids</taxon>
        <taxon>Myrtales</taxon>
        <taxon>Lythraceae</taxon>
        <taxon>Punica</taxon>
    </lineage>
</organism>
<protein>
    <submittedName>
        <fullName evidence="1">Uncharacterized protein</fullName>
    </submittedName>
</protein>
<dbReference type="PANTHER" id="PTHR36032:SF1">
    <property type="entry name" value="PHOSPHOPANTOTHENATE--CYSTEINE LIGASE 2"/>
    <property type="match status" value="1"/>
</dbReference>
<reference evidence="1 2" key="1">
    <citation type="submission" date="2017-11" db="EMBL/GenBank/DDBJ databases">
        <title>De-novo sequencing of pomegranate (Punica granatum L.) genome.</title>
        <authorList>
            <person name="Akparov Z."/>
            <person name="Amiraslanov A."/>
            <person name="Hajiyeva S."/>
            <person name="Abbasov M."/>
            <person name="Kaur K."/>
            <person name="Hamwieh A."/>
            <person name="Solovyev V."/>
            <person name="Salamov A."/>
            <person name="Braich B."/>
            <person name="Kosarev P."/>
            <person name="Mahmoud A."/>
            <person name="Hajiyev E."/>
            <person name="Babayeva S."/>
            <person name="Izzatullayeva V."/>
            <person name="Mammadov A."/>
            <person name="Mammadov A."/>
            <person name="Sharifova S."/>
            <person name="Ojaghi J."/>
            <person name="Eynullazada K."/>
            <person name="Bayramov B."/>
            <person name="Abdulazimova A."/>
            <person name="Shahmuradov I."/>
        </authorList>
    </citation>
    <scope>NUCLEOTIDE SEQUENCE [LARGE SCALE GENOMIC DNA]</scope>
    <source>
        <strain evidence="2">cv. AG2017</strain>
        <tissue evidence="1">Leaf</tissue>
    </source>
</reference>
<comment type="caution">
    <text evidence="1">The sequence shown here is derived from an EMBL/GenBank/DDBJ whole genome shotgun (WGS) entry which is preliminary data.</text>
</comment>
<dbReference type="STRING" id="22663.A0A2I0L4B0"/>